<feature type="compositionally biased region" description="Polar residues" evidence="2">
    <location>
        <begin position="70"/>
        <end position="79"/>
    </location>
</feature>
<organism evidence="4">
    <name type="scientific">Puccinia triticina (isolate 1-1 / race 1 (BBBD))</name>
    <name type="common">Brown leaf rust fungus</name>
    <dbReference type="NCBI Taxonomy" id="630390"/>
    <lineage>
        <taxon>Eukaryota</taxon>
        <taxon>Fungi</taxon>
        <taxon>Dikarya</taxon>
        <taxon>Basidiomycota</taxon>
        <taxon>Pucciniomycotina</taxon>
        <taxon>Pucciniomycetes</taxon>
        <taxon>Pucciniales</taxon>
        <taxon>Pucciniaceae</taxon>
        <taxon>Puccinia</taxon>
    </lineage>
</organism>
<evidence type="ECO:0000313" key="6">
    <source>
        <dbReference type="Proteomes" id="UP000005240"/>
    </source>
</evidence>
<dbReference type="SMART" id="SM01117">
    <property type="entry name" value="Cyt-b5"/>
    <property type="match status" value="1"/>
</dbReference>
<dbReference type="EnsemblFungi" id="PTTG_03771-t43_1">
    <property type="protein sequence ID" value="PTTG_03771-t43_1-p1"/>
    <property type="gene ID" value="PTTG_03771"/>
</dbReference>
<comment type="similarity">
    <text evidence="1">Belongs to the cytochrome b5 family. MAPR subfamily.</text>
</comment>
<dbReference type="EMBL" id="ADAS02000038">
    <property type="protein sequence ID" value="OAV94552.1"/>
    <property type="molecule type" value="Genomic_DNA"/>
</dbReference>
<dbReference type="OMA" id="YGKWGAY"/>
<gene>
    <name evidence="4" type="ORF">PTTG_03771</name>
</gene>
<keyword evidence="6" id="KW-1185">Reference proteome</keyword>
<reference evidence="5 6" key="3">
    <citation type="journal article" date="2017" name="G3 (Bethesda)">
        <title>Comparative analysis highlights variable genome content of wheat rusts and divergence of the mating loci.</title>
        <authorList>
            <person name="Cuomo C.A."/>
            <person name="Bakkeren G."/>
            <person name="Khalil H.B."/>
            <person name="Panwar V."/>
            <person name="Joly D."/>
            <person name="Linning R."/>
            <person name="Sakthikumar S."/>
            <person name="Song X."/>
            <person name="Adiconis X."/>
            <person name="Fan L."/>
            <person name="Goldberg J.M."/>
            <person name="Levin J.Z."/>
            <person name="Young S."/>
            <person name="Zeng Q."/>
            <person name="Anikster Y."/>
            <person name="Bruce M."/>
            <person name="Wang M."/>
            <person name="Yin C."/>
            <person name="McCallum B."/>
            <person name="Szabo L.J."/>
            <person name="Hulbert S."/>
            <person name="Chen X."/>
            <person name="Fellers J.P."/>
        </authorList>
    </citation>
    <scope>NUCLEOTIDE SEQUENCE</scope>
    <source>
        <strain evidence="5">isolate 1-1 / race 1 (BBBD)</strain>
        <strain evidence="6">Isolate 1-1 / race 1 (BBBD)</strain>
    </source>
</reference>
<reference evidence="4" key="1">
    <citation type="submission" date="2009-11" db="EMBL/GenBank/DDBJ databases">
        <authorList>
            <consortium name="The Broad Institute Genome Sequencing Platform"/>
            <person name="Ward D."/>
            <person name="Feldgarden M."/>
            <person name="Earl A."/>
            <person name="Young S.K."/>
            <person name="Zeng Q."/>
            <person name="Koehrsen M."/>
            <person name="Alvarado L."/>
            <person name="Berlin A."/>
            <person name="Bochicchio J."/>
            <person name="Borenstein D."/>
            <person name="Chapman S.B."/>
            <person name="Chen Z."/>
            <person name="Engels R."/>
            <person name="Freedman E."/>
            <person name="Gellesch M."/>
            <person name="Goldberg J."/>
            <person name="Griggs A."/>
            <person name="Gujja S."/>
            <person name="Heilman E."/>
            <person name="Heiman D."/>
            <person name="Hepburn T."/>
            <person name="Howarth C."/>
            <person name="Jen D."/>
            <person name="Larson L."/>
            <person name="Lewis B."/>
            <person name="Mehta T."/>
            <person name="Park D."/>
            <person name="Pearson M."/>
            <person name="Roberts A."/>
            <person name="Saif S."/>
            <person name="Shea T."/>
            <person name="Shenoy N."/>
            <person name="Sisk P."/>
            <person name="Stolte C."/>
            <person name="Sykes S."/>
            <person name="Thomson T."/>
            <person name="Walk T."/>
            <person name="White J."/>
            <person name="Yandava C."/>
            <person name="Izard J."/>
            <person name="Baranova O.V."/>
            <person name="Blanton J.M."/>
            <person name="Tanner A.C."/>
            <person name="Dewhirst F.E."/>
            <person name="Haas B."/>
            <person name="Nusbaum C."/>
            <person name="Birren B."/>
        </authorList>
    </citation>
    <scope>NUCLEOTIDE SEQUENCE [LARGE SCALE GENOMIC DNA]</scope>
    <source>
        <strain evidence="4">1-1 BBBD Race 1</strain>
    </source>
</reference>
<dbReference type="GO" id="GO:0012505">
    <property type="term" value="C:endomembrane system"/>
    <property type="evidence" value="ECO:0007669"/>
    <property type="project" value="TreeGrafter"/>
</dbReference>
<protein>
    <submittedName>
        <fullName evidence="5">Cytochrome b5 heme-binding domain-containing protein</fullName>
    </submittedName>
</protein>
<evidence type="ECO:0000256" key="2">
    <source>
        <dbReference type="SAM" id="MobiDB-lite"/>
    </source>
</evidence>
<sequence length="262" mass="29383">MMPTPVPPSPSELAIPKVLFKGKMVSGKKSNSPFFVHQRHKQSRSIEQLKNTSSTTTETITSSERRDSNLMKQKNNPQGSAPHPLLNKSLALLLSGFRYSLFILLLSILLSRMITEHWLWGYNGKWAKLSYYFPGPQESFTIERLALHDGVKDPSKPILLSINGNVYNVNSNPGMYGPGGSYHHFAGRDASRAFVTGCFKTGLTFDLRGLDQRQQKSLDYWTNFFENSPKYFKVGNLILPDLEQSNTPIPKDCDPKTEGGAI</sequence>
<dbReference type="OrthoDB" id="10257697at2759"/>
<dbReference type="InterPro" id="IPR050577">
    <property type="entry name" value="MAPR/NEUFC/NENF-like"/>
</dbReference>
<reference evidence="4" key="2">
    <citation type="submission" date="2016-05" db="EMBL/GenBank/DDBJ databases">
        <title>Comparative analysis highlights variable genome content of wheat rusts and divergence of the mating loci.</title>
        <authorList>
            <person name="Cuomo C.A."/>
            <person name="Bakkeren G."/>
            <person name="Szabo L."/>
            <person name="Khalil H."/>
            <person name="Joly D."/>
            <person name="Goldberg J."/>
            <person name="Young S."/>
            <person name="Zeng Q."/>
            <person name="Fellers J."/>
        </authorList>
    </citation>
    <scope>NUCLEOTIDE SEQUENCE [LARGE SCALE GENOMIC DNA]</scope>
    <source>
        <strain evidence="4">1-1 BBBD Race 1</strain>
    </source>
</reference>
<dbReference type="PANTHER" id="PTHR10281:SF76">
    <property type="entry name" value="CALCUTTA CUP-RELATED"/>
    <property type="match status" value="1"/>
</dbReference>
<dbReference type="VEuPathDB" id="FungiDB:PTTG_03771"/>
<evidence type="ECO:0000256" key="1">
    <source>
        <dbReference type="ARBA" id="ARBA00038357"/>
    </source>
</evidence>
<dbReference type="Proteomes" id="UP000005240">
    <property type="component" value="Unassembled WGS sequence"/>
</dbReference>
<name>A0A0C4ESJ6_PUCT1</name>
<dbReference type="InterPro" id="IPR036400">
    <property type="entry name" value="Cyt_B5-like_heme/steroid_sf"/>
</dbReference>
<evidence type="ECO:0000313" key="5">
    <source>
        <dbReference type="EnsemblFungi" id="PTTG_03771-t43_1-p1"/>
    </source>
</evidence>
<accession>A0A0C4ESJ6</accession>
<dbReference type="PANTHER" id="PTHR10281">
    <property type="entry name" value="MEMBRANE-ASSOCIATED PROGESTERONE RECEPTOR COMPONENT-RELATED"/>
    <property type="match status" value="1"/>
</dbReference>
<evidence type="ECO:0000313" key="4">
    <source>
        <dbReference type="EMBL" id="OAV94552.1"/>
    </source>
</evidence>
<dbReference type="InterPro" id="IPR001199">
    <property type="entry name" value="Cyt_B5-like_heme/steroid-bd"/>
</dbReference>
<feature type="compositionally biased region" description="Low complexity" evidence="2">
    <location>
        <begin position="52"/>
        <end position="62"/>
    </location>
</feature>
<feature type="region of interest" description="Disordered" evidence="2">
    <location>
        <begin position="45"/>
        <end position="82"/>
    </location>
</feature>
<dbReference type="GO" id="GO:0016020">
    <property type="term" value="C:membrane"/>
    <property type="evidence" value="ECO:0007669"/>
    <property type="project" value="TreeGrafter"/>
</dbReference>
<dbReference type="Pfam" id="PF00173">
    <property type="entry name" value="Cyt-b5"/>
    <property type="match status" value="1"/>
</dbReference>
<dbReference type="AlphaFoldDB" id="A0A0C4ESJ6"/>
<proteinExistence type="inferred from homology"/>
<dbReference type="Gene3D" id="3.10.120.10">
    <property type="entry name" value="Cytochrome b5-like heme/steroid binding domain"/>
    <property type="match status" value="1"/>
</dbReference>
<evidence type="ECO:0000259" key="3">
    <source>
        <dbReference type="SMART" id="SM01117"/>
    </source>
</evidence>
<feature type="domain" description="Cytochrome b5 heme-binding" evidence="3">
    <location>
        <begin position="140"/>
        <end position="238"/>
    </location>
</feature>
<reference evidence="5" key="4">
    <citation type="submission" date="2025-05" db="UniProtKB">
        <authorList>
            <consortium name="EnsemblFungi"/>
        </authorList>
    </citation>
    <scope>IDENTIFICATION</scope>
    <source>
        <strain evidence="5">isolate 1-1 / race 1 (BBBD)</strain>
    </source>
</reference>
<dbReference type="SUPFAM" id="SSF55856">
    <property type="entry name" value="Cytochrome b5-like heme/steroid binding domain"/>
    <property type="match status" value="1"/>
</dbReference>